<name>A0A0C2CWP6_9BACT</name>
<organism evidence="2 3">
    <name type="scientific">Enhygromyxa salina</name>
    <dbReference type="NCBI Taxonomy" id="215803"/>
    <lineage>
        <taxon>Bacteria</taxon>
        <taxon>Pseudomonadati</taxon>
        <taxon>Myxococcota</taxon>
        <taxon>Polyangia</taxon>
        <taxon>Nannocystales</taxon>
        <taxon>Nannocystaceae</taxon>
        <taxon>Enhygromyxa</taxon>
    </lineage>
</organism>
<feature type="compositionally biased region" description="Low complexity" evidence="1">
    <location>
        <begin position="135"/>
        <end position="150"/>
    </location>
</feature>
<accession>A0A0C2CWP6</accession>
<proteinExistence type="predicted"/>
<gene>
    <name evidence="2" type="ORF">DB30_07312</name>
</gene>
<comment type="caution">
    <text evidence="2">The sequence shown here is derived from an EMBL/GenBank/DDBJ whole genome shotgun (WGS) entry which is preliminary data.</text>
</comment>
<evidence type="ECO:0000313" key="3">
    <source>
        <dbReference type="Proteomes" id="UP000031599"/>
    </source>
</evidence>
<reference evidence="2 3" key="1">
    <citation type="submission" date="2014-12" db="EMBL/GenBank/DDBJ databases">
        <title>Genome assembly of Enhygromyxa salina DSM 15201.</title>
        <authorList>
            <person name="Sharma G."/>
            <person name="Subramanian S."/>
        </authorList>
    </citation>
    <scope>NUCLEOTIDE SEQUENCE [LARGE SCALE GENOMIC DNA]</scope>
    <source>
        <strain evidence="2 3">DSM 15201</strain>
    </source>
</reference>
<protein>
    <submittedName>
        <fullName evidence="2">Uncharacterized protein</fullName>
    </submittedName>
</protein>
<dbReference type="EMBL" id="JMCC02000081">
    <property type="protein sequence ID" value="KIG14045.1"/>
    <property type="molecule type" value="Genomic_DNA"/>
</dbReference>
<feature type="region of interest" description="Disordered" evidence="1">
    <location>
        <begin position="73"/>
        <end position="150"/>
    </location>
</feature>
<sequence>MAKAMDLTCARQRAPTVAVAFELYDIRESEDRTGNPGQDPGDHTAEAAVALDAPAHQPPIIARPTCVHVTHGEGLDATDRRGRRFGLGLGENPSGLWNPSFGVGGASEPEQTDKEGRTEGGGCGTLDHGEGAALSVSMTSTRSSVMSWTK</sequence>
<dbReference type="Proteomes" id="UP000031599">
    <property type="component" value="Unassembled WGS sequence"/>
</dbReference>
<evidence type="ECO:0000256" key="1">
    <source>
        <dbReference type="SAM" id="MobiDB-lite"/>
    </source>
</evidence>
<evidence type="ECO:0000313" key="2">
    <source>
        <dbReference type="EMBL" id="KIG14045.1"/>
    </source>
</evidence>
<dbReference type="AlphaFoldDB" id="A0A0C2CWP6"/>